<evidence type="ECO:0000313" key="8">
    <source>
        <dbReference type="EMBL" id="MBM6619921.1"/>
    </source>
</evidence>
<dbReference type="CDD" id="cd02966">
    <property type="entry name" value="TlpA_like_family"/>
    <property type="match status" value="1"/>
</dbReference>
<evidence type="ECO:0000256" key="1">
    <source>
        <dbReference type="ARBA" id="ARBA00004196"/>
    </source>
</evidence>
<evidence type="ECO:0000256" key="4">
    <source>
        <dbReference type="ARBA" id="ARBA00023157"/>
    </source>
</evidence>
<dbReference type="Pfam" id="PF00578">
    <property type="entry name" value="AhpC-TSA"/>
    <property type="match status" value="1"/>
</dbReference>
<dbReference type="InterPro" id="IPR013766">
    <property type="entry name" value="Thioredoxin_domain"/>
</dbReference>
<evidence type="ECO:0000259" key="7">
    <source>
        <dbReference type="PROSITE" id="PS51352"/>
    </source>
</evidence>
<evidence type="ECO:0000256" key="6">
    <source>
        <dbReference type="SAM" id="Phobius"/>
    </source>
</evidence>
<keyword evidence="2" id="KW-0201">Cytochrome c-type biogenesis</keyword>
<feature type="domain" description="Thioredoxin" evidence="7">
    <location>
        <begin position="35"/>
        <end position="173"/>
    </location>
</feature>
<dbReference type="InterPro" id="IPR000866">
    <property type="entry name" value="AhpC/TSA"/>
</dbReference>
<keyword evidence="9" id="KW-1185">Reference proteome</keyword>
<dbReference type="EMBL" id="JAFELM010000045">
    <property type="protein sequence ID" value="MBM6619921.1"/>
    <property type="molecule type" value="Genomic_DNA"/>
</dbReference>
<comment type="caution">
    <text evidence="8">The sequence shown here is derived from an EMBL/GenBank/DDBJ whole genome shotgun (WGS) entry which is preliminary data.</text>
</comment>
<dbReference type="Proteomes" id="UP001518925">
    <property type="component" value="Unassembled WGS sequence"/>
</dbReference>
<dbReference type="NCBIfam" id="NF002854">
    <property type="entry name" value="PRK03147.1"/>
    <property type="match status" value="1"/>
</dbReference>
<dbReference type="PANTHER" id="PTHR42852:SF6">
    <property type="entry name" value="THIOL:DISULFIDE INTERCHANGE PROTEIN DSBE"/>
    <property type="match status" value="1"/>
</dbReference>
<organism evidence="8 9">
    <name type="scientific">Bacillus suaedaesalsae</name>
    <dbReference type="NCBI Taxonomy" id="2810349"/>
    <lineage>
        <taxon>Bacteria</taxon>
        <taxon>Bacillati</taxon>
        <taxon>Bacillota</taxon>
        <taxon>Bacilli</taxon>
        <taxon>Bacillales</taxon>
        <taxon>Bacillaceae</taxon>
        <taxon>Bacillus</taxon>
    </lineage>
</organism>
<name>A0ABS2DNB8_9BACI</name>
<accession>A0ABS2DNB8</accession>
<evidence type="ECO:0000256" key="3">
    <source>
        <dbReference type="ARBA" id="ARBA00022968"/>
    </source>
</evidence>
<dbReference type="InterPro" id="IPR050553">
    <property type="entry name" value="Thioredoxin_ResA/DsbE_sf"/>
</dbReference>
<keyword evidence="4" id="KW-1015">Disulfide bond</keyword>
<feature type="transmembrane region" description="Helical" evidence="6">
    <location>
        <begin position="6"/>
        <end position="26"/>
    </location>
</feature>
<keyword evidence="3" id="KW-0735">Signal-anchor</keyword>
<reference evidence="8 9" key="1">
    <citation type="submission" date="2021-02" db="EMBL/GenBank/DDBJ databases">
        <title>Bacillus sp. RD4P76, an endophyte from a halophyte.</title>
        <authorList>
            <person name="Sun J.-Q."/>
        </authorList>
    </citation>
    <scope>NUCLEOTIDE SEQUENCE [LARGE SCALE GENOMIC DNA]</scope>
    <source>
        <strain evidence="8 9">RD4P76</strain>
    </source>
</reference>
<comment type="subcellular location">
    <subcellularLocation>
        <location evidence="1">Cell envelope</location>
    </subcellularLocation>
</comment>
<dbReference type="SUPFAM" id="SSF52833">
    <property type="entry name" value="Thioredoxin-like"/>
    <property type="match status" value="1"/>
</dbReference>
<evidence type="ECO:0000256" key="5">
    <source>
        <dbReference type="ARBA" id="ARBA00023284"/>
    </source>
</evidence>
<evidence type="ECO:0000256" key="2">
    <source>
        <dbReference type="ARBA" id="ARBA00022748"/>
    </source>
</evidence>
<proteinExistence type="predicted"/>
<dbReference type="Gene3D" id="3.40.30.10">
    <property type="entry name" value="Glutaredoxin"/>
    <property type="match status" value="1"/>
</dbReference>
<dbReference type="RefSeq" id="WP_204205397.1">
    <property type="nucleotide sequence ID" value="NZ_JAFELM010000045.1"/>
</dbReference>
<sequence length="173" mass="20012">MKQKRLWLRTSILILLAGATVYTLYINFFTERERVRVGSTAPNFILQDLEGNKFELEDYRGKGVFLNFWGTYCKPCEAEMPYMKNQYKYFKDQGVEVLALNVDEPTLVIQKFVDRHGLTFPVPVDKGLQVMHEYGVGPIPTTFLIDKDGEVVKIITGSMTEKMVHDYMNMIKP</sequence>
<keyword evidence="6" id="KW-0472">Membrane</keyword>
<dbReference type="PROSITE" id="PS51352">
    <property type="entry name" value="THIOREDOXIN_2"/>
    <property type="match status" value="1"/>
</dbReference>
<keyword evidence="6" id="KW-0812">Transmembrane</keyword>
<protein>
    <submittedName>
        <fullName evidence="8">Thiol-disulfide oxidoreductase ResA</fullName>
    </submittedName>
</protein>
<dbReference type="PANTHER" id="PTHR42852">
    <property type="entry name" value="THIOL:DISULFIDE INTERCHANGE PROTEIN DSBE"/>
    <property type="match status" value="1"/>
</dbReference>
<dbReference type="InterPro" id="IPR036249">
    <property type="entry name" value="Thioredoxin-like_sf"/>
</dbReference>
<keyword evidence="5" id="KW-0676">Redox-active center</keyword>
<keyword evidence="6" id="KW-1133">Transmembrane helix</keyword>
<gene>
    <name evidence="8" type="primary">resA</name>
    <name evidence="8" type="ORF">JR050_19845</name>
</gene>
<evidence type="ECO:0000313" key="9">
    <source>
        <dbReference type="Proteomes" id="UP001518925"/>
    </source>
</evidence>